<proteinExistence type="predicted"/>
<sequence length="245" mass="27756">MATAIQLPSAIPGLHTPPTLQDLRISSDLYNLLPEDHDQPEVSGEHLSKLYLLLERYNVQSLFGLHLIHGHGKIDAGNVMYGEDLTSVRGCWTRPTRIEDLNINEIHGHIFRLTPEGKFQAYEYREGFCAIPDVDFAFFQEFADYLLVNQLTDLLGLQVLSRNVSPLMCEFVMQNDGTVMLDARDVKGWVPYRTTGYMANEAGVTELKGNEQHAATTKGPHKVFYDGKLEDEKHLLDVLKREDII</sequence>
<reference evidence="1" key="1">
    <citation type="submission" date="2022-08" db="EMBL/GenBank/DDBJ databases">
        <title>Genome Sequence of Lecanicillium fungicola.</title>
        <authorList>
            <person name="Buettner E."/>
        </authorList>
    </citation>
    <scope>NUCLEOTIDE SEQUENCE</scope>
    <source>
        <strain evidence="1">Babe33</strain>
    </source>
</reference>
<dbReference type="Proteomes" id="UP001143910">
    <property type="component" value="Unassembled WGS sequence"/>
</dbReference>
<evidence type="ECO:0000313" key="1">
    <source>
        <dbReference type="EMBL" id="KAJ2982473.1"/>
    </source>
</evidence>
<evidence type="ECO:0000313" key="2">
    <source>
        <dbReference type="Proteomes" id="UP001143910"/>
    </source>
</evidence>
<dbReference type="EMBL" id="JANJQO010000074">
    <property type="protein sequence ID" value="KAJ2982473.1"/>
    <property type="molecule type" value="Genomic_DNA"/>
</dbReference>
<comment type="caution">
    <text evidence="1">The sequence shown here is derived from an EMBL/GenBank/DDBJ whole genome shotgun (WGS) entry which is preliminary data.</text>
</comment>
<gene>
    <name evidence="1" type="ORF">NQ176_g1361</name>
</gene>
<accession>A0ACC1NVX6</accession>
<protein>
    <submittedName>
        <fullName evidence="1">Uncharacterized protein</fullName>
    </submittedName>
</protein>
<organism evidence="1 2">
    <name type="scientific">Zarea fungicola</name>
    <dbReference type="NCBI Taxonomy" id="93591"/>
    <lineage>
        <taxon>Eukaryota</taxon>
        <taxon>Fungi</taxon>
        <taxon>Dikarya</taxon>
        <taxon>Ascomycota</taxon>
        <taxon>Pezizomycotina</taxon>
        <taxon>Sordariomycetes</taxon>
        <taxon>Hypocreomycetidae</taxon>
        <taxon>Hypocreales</taxon>
        <taxon>Cordycipitaceae</taxon>
        <taxon>Zarea</taxon>
    </lineage>
</organism>
<name>A0ACC1NVX6_9HYPO</name>
<keyword evidence="2" id="KW-1185">Reference proteome</keyword>